<proteinExistence type="predicted"/>
<sequence>MSPTVPVISPSTTPLSADLQNPLLVHTTITVRRLISFTAANSLSSRHLRLGDGHIFQRLLITSHAILTCPASHPDEFNPADPRVPTSFHPCLKTQRVHAPGTASAALHSPARNYILSSVSPCQTRTNPSQTIPVLRIPSMPPSCPAQRLGMLLTGSSYHADHNSTSRMATPIFRRSRSCRSECGSGDIPGRFHGSDHCPVSLELSESSLSSVASDSFWAAWYSGDAPLSGEIVDLRGKRRHDERDKAKDEDGEVERGSSVRYPVRTGAEDCSYYMRTGNCKFGSDCKFNHPVVRKNQDKAKEEEELRDRASRTECKYYLKTGGCKFGKACRYDHTRLKFSATPLLDLNFLGLPIRPGEKECPYYMRNGSCKFAANCRFNHPDPSAGPGDPSQEYLNGVSAPLSSGSQLSVASWSTPGSLNESAPYIPLMYSPTHGVSSHSNEWNRYQYQINIQGPSMHSAAAYVARSPITEGDCKFKSNCKYHHPKDRVLNSTTVVLSDKGLPLRPDQNICSYYSRYGICKFGPACKFDHPINLGSAQIGGREQLPSAGESMGGDGSRKGVVRNGEEDGGIEQPV</sequence>
<organism evidence="1 2">
    <name type="scientific">Melastoma candidum</name>
    <dbReference type="NCBI Taxonomy" id="119954"/>
    <lineage>
        <taxon>Eukaryota</taxon>
        <taxon>Viridiplantae</taxon>
        <taxon>Streptophyta</taxon>
        <taxon>Embryophyta</taxon>
        <taxon>Tracheophyta</taxon>
        <taxon>Spermatophyta</taxon>
        <taxon>Magnoliopsida</taxon>
        <taxon>eudicotyledons</taxon>
        <taxon>Gunneridae</taxon>
        <taxon>Pentapetalae</taxon>
        <taxon>rosids</taxon>
        <taxon>malvids</taxon>
        <taxon>Myrtales</taxon>
        <taxon>Melastomataceae</taxon>
        <taxon>Melastomatoideae</taxon>
        <taxon>Melastomateae</taxon>
        <taxon>Melastoma</taxon>
    </lineage>
</organism>
<keyword evidence="2" id="KW-1185">Reference proteome</keyword>
<accession>A0ACB9MSM3</accession>
<dbReference type="EMBL" id="CM042888">
    <property type="protein sequence ID" value="KAI4326756.1"/>
    <property type="molecule type" value="Genomic_DNA"/>
</dbReference>
<dbReference type="Proteomes" id="UP001057402">
    <property type="component" value="Chromosome 9"/>
</dbReference>
<reference evidence="2" key="1">
    <citation type="journal article" date="2023" name="Front. Plant Sci.">
        <title>Chromosomal-level genome assembly of Melastoma candidum provides insights into trichome evolution.</title>
        <authorList>
            <person name="Zhong Y."/>
            <person name="Wu W."/>
            <person name="Sun C."/>
            <person name="Zou P."/>
            <person name="Liu Y."/>
            <person name="Dai S."/>
            <person name="Zhou R."/>
        </authorList>
    </citation>
    <scope>NUCLEOTIDE SEQUENCE [LARGE SCALE GENOMIC DNA]</scope>
</reference>
<evidence type="ECO:0000313" key="1">
    <source>
        <dbReference type="EMBL" id="KAI4326756.1"/>
    </source>
</evidence>
<protein>
    <submittedName>
        <fullName evidence="1">Uncharacterized protein</fullName>
    </submittedName>
</protein>
<name>A0ACB9MSM3_9MYRT</name>
<evidence type="ECO:0000313" key="2">
    <source>
        <dbReference type="Proteomes" id="UP001057402"/>
    </source>
</evidence>
<gene>
    <name evidence="1" type="ORF">MLD38_032035</name>
</gene>
<comment type="caution">
    <text evidence="1">The sequence shown here is derived from an EMBL/GenBank/DDBJ whole genome shotgun (WGS) entry which is preliminary data.</text>
</comment>